<dbReference type="Gene3D" id="3.20.20.210">
    <property type="match status" value="1"/>
</dbReference>
<dbReference type="AlphaFoldDB" id="A0A8S0X5Z3"/>
<keyword evidence="3" id="KW-1185">Reference proteome</keyword>
<dbReference type="Proteomes" id="UP001071230">
    <property type="component" value="Unassembled WGS sequence"/>
</dbReference>
<dbReference type="KEGG" id="aacx:DEACI_2742"/>
<gene>
    <name evidence="2" type="ORF">DEACI_2562</name>
    <name evidence="1" type="ORF">DEACI_2742</name>
</gene>
<evidence type="ECO:0000313" key="3">
    <source>
        <dbReference type="Proteomes" id="UP001071230"/>
    </source>
</evidence>
<proteinExistence type="predicted"/>
<organism evidence="1">
    <name type="scientific">Acididesulfobacillus acetoxydans</name>
    <dbReference type="NCBI Taxonomy" id="1561005"/>
    <lineage>
        <taxon>Bacteria</taxon>
        <taxon>Bacillati</taxon>
        <taxon>Bacillota</taxon>
        <taxon>Clostridia</taxon>
        <taxon>Eubacteriales</taxon>
        <taxon>Peptococcaceae</taxon>
        <taxon>Acididesulfobacillus</taxon>
    </lineage>
</organism>
<reference evidence="2" key="1">
    <citation type="submission" date="2014-11" db="EMBL/GenBank/DDBJ databases">
        <authorList>
            <person name="Hornung B.V."/>
        </authorList>
    </citation>
    <scope>NUCLEOTIDE SEQUENCE</scope>
    <source>
        <strain evidence="2">INE</strain>
    </source>
</reference>
<dbReference type="Proteomes" id="UP000836597">
    <property type="component" value="Chromosome"/>
</dbReference>
<protein>
    <submittedName>
        <fullName evidence="2">Uroporphyrinogen decarboxylase (URO-D)</fullName>
    </submittedName>
</protein>
<name>A0A8S0X5Z3_9FIRM</name>
<reference evidence="1" key="2">
    <citation type="submission" date="2020-01" db="EMBL/GenBank/DDBJ databases">
        <authorList>
            <person name="Hornung B."/>
        </authorList>
    </citation>
    <scope>NUCLEOTIDE SEQUENCE</scope>
    <source>
        <strain evidence="1">PacBioINE</strain>
    </source>
</reference>
<dbReference type="SUPFAM" id="SSF51726">
    <property type="entry name" value="UROD/MetE-like"/>
    <property type="match status" value="1"/>
</dbReference>
<evidence type="ECO:0000313" key="2">
    <source>
        <dbReference type="EMBL" id="CEJ08087.1"/>
    </source>
</evidence>
<dbReference type="EMBL" id="LR746496">
    <property type="protein sequence ID" value="CAA7602070.1"/>
    <property type="molecule type" value="Genomic_DNA"/>
</dbReference>
<dbReference type="InterPro" id="IPR038071">
    <property type="entry name" value="UROD/MetE-like_sf"/>
</dbReference>
<sequence>MIRVLPGQGLTTAMGILPHTDLIRAQNLALSLDIPFWPQLPHFRFKEDMYAQFAEHFPGILIDEEKEVLRFSNERFAAEIDAYLEGSNDPAYFALSEEFSTAFRHFLTLDLSAYPLVRGQTVGPVSFGLKIYDEELKPMIYNDFVREILYDFLYRKIAWQYSRLQSVHPHPFVWLDEPGLEMIFNSFSAYTSELAQTEYRAFLAKLPGPKGVHLCGNPDWSFLLGADLDILSVDVFSWGHILIRYLDELGEFLRRGKIIAWGLTPTLTAELSQESAAGLTSRLLESWDFLDRHGIDADLIYDRAWLAPSRCCLINADGAESVERSFSLLKEIQGELRRNIYSGRKRT</sequence>
<evidence type="ECO:0000313" key="1">
    <source>
        <dbReference type="EMBL" id="CAA7602070.1"/>
    </source>
</evidence>
<dbReference type="EMBL" id="CDGJ01000078">
    <property type="protein sequence ID" value="CEJ08087.1"/>
    <property type="molecule type" value="Genomic_DNA"/>
</dbReference>
<accession>A0A8S0X5Z3</accession>